<dbReference type="EMBL" id="KV429064">
    <property type="protein sequence ID" value="KZT68728.1"/>
    <property type="molecule type" value="Genomic_DNA"/>
</dbReference>
<proteinExistence type="predicted"/>
<protein>
    <submittedName>
        <fullName evidence="2">Uncharacterized protein</fullName>
    </submittedName>
</protein>
<dbReference type="OrthoDB" id="2801449at2759"/>
<dbReference type="Proteomes" id="UP000076727">
    <property type="component" value="Unassembled WGS sequence"/>
</dbReference>
<keyword evidence="3" id="KW-1185">Reference proteome</keyword>
<reference evidence="2 3" key="1">
    <citation type="journal article" date="2016" name="Mol. Biol. Evol.">
        <title>Comparative Genomics of Early-Diverging Mushroom-Forming Fungi Provides Insights into the Origins of Lignocellulose Decay Capabilities.</title>
        <authorList>
            <person name="Nagy L.G."/>
            <person name="Riley R."/>
            <person name="Tritt A."/>
            <person name="Adam C."/>
            <person name="Daum C."/>
            <person name="Floudas D."/>
            <person name="Sun H."/>
            <person name="Yadav J.S."/>
            <person name="Pangilinan J."/>
            <person name="Larsson K.H."/>
            <person name="Matsuura K."/>
            <person name="Barry K."/>
            <person name="Labutti K."/>
            <person name="Kuo R."/>
            <person name="Ohm R.A."/>
            <person name="Bhattacharya S.S."/>
            <person name="Shirouzu T."/>
            <person name="Yoshinaga Y."/>
            <person name="Martin F.M."/>
            <person name="Grigoriev I.V."/>
            <person name="Hibbett D.S."/>
        </authorList>
    </citation>
    <scope>NUCLEOTIDE SEQUENCE [LARGE SCALE GENOMIC DNA]</scope>
    <source>
        <strain evidence="2 3">L-15889</strain>
    </source>
</reference>
<organism evidence="2 3">
    <name type="scientific">Daedalea quercina L-15889</name>
    <dbReference type="NCBI Taxonomy" id="1314783"/>
    <lineage>
        <taxon>Eukaryota</taxon>
        <taxon>Fungi</taxon>
        <taxon>Dikarya</taxon>
        <taxon>Basidiomycota</taxon>
        <taxon>Agaricomycotina</taxon>
        <taxon>Agaricomycetes</taxon>
        <taxon>Polyporales</taxon>
        <taxon>Fomitopsis</taxon>
    </lineage>
</organism>
<accession>A0A165PX26</accession>
<name>A0A165PX26_9APHY</name>
<dbReference type="AlphaFoldDB" id="A0A165PX26"/>
<feature type="region of interest" description="Disordered" evidence="1">
    <location>
        <begin position="1"/>
        <end position="36"/>
    </location>
</feature>
<sequence>MQGTPAKSPLPQIIERNWAPPPPAQSPPMDHTYEGLDSPMEVSLEVSYFPDDDVDDGAPMAAAEVRAHQPSPIPQMSITAALMRSARPGLQRMPTYLSPRPTIMRLIQEPCPTFTRDSDSEHGLHLGFALGLLLSPLTRRVSNPEPFVFPPVVAREEAMFRLDDSPFTPGALTFNEDPVVDPIELFVRDFPITPGPRPLTPPMFDSSEDPIVSPSELELRDFPLSPGAPVVRFSEAAFVSREGESDGCTERPSSPVDVVFAEYMFGVYL</sequence>
<gene>
    <name evidence="2" type="ORF">DAEQUDRAFT_727610</name>
</gene>
<evidence type="ECO:0000313" key="2">
    <source>
        <dbReference type="EMBL" id="KZT68728.1"/>
    </source>
</evidence>
<evidence type="ECO:0000256" key="1">
    <source>
        <dbReference type="SAM" id="MobiDB-lite"/>
    </source>
</evidence>
<evidence type="ECO:0000313" key="3">
    <source>
        <dbReference type="Proteomes" id="UP000076727"/>
    </source>
</evidence>